<gene>
    <name evidence="2" type="ORF">BIP78_0781</name>
</gene>
<dbReference type="InterPro" id="IPR004843">
    <property type="entry name" value="Calcineurin-like_PHP"/>
</dbReference>
<dbReference type="KEGG" id="bih:BIP78_0781"/>
<dbReference type="SUPFAM" id="SSF56300">
    <property type="entry name" value="Metallo-dependent phosphatases"/>
    <property type="match status" value="1"/>
</dbReference>
<dbReference type="PANTHER" id="PTHR11668">
    <property type="entry name" value="SERINE/THREONINE PROTEIN PHOSPHATASE"/>
    <property type="match status" value="1"/>
</dbReference>
<reference evidence="3" key="1">
    <citation type="submission" date="2018-12" db="EMBL/GenBank/DDBJ databases">
        <title>Complete genome sequence of an uncultured bacterium of the candidate phylum Bipolaricaulota.</title>
        <authorList>
            <person name="Kadnikov V.V."/>
            <person name="Mardanov A.V."/>
            <person name="Beletsky A.V."/>
            <person name="Frank Y.A."/>
            <person name="Karnachuk O.V."/>
            <person name="Ravin N.V."/>
        </authorList>
    </citation>
    <scope>NUCLEOTIDE SEQUENCE [LARGE SCALE GENOMIC DNA]</scope>
</reference>
<sequence>MTFGDRARHLARVLDARRRLISLPPARTTVFVGDTHGDREATARVLDRFPPGEHVLVFLGDYVDRGPDSLGNLTLLVEAKLAHPDWVHLLMGNHEAWAVQRFSPADFWEQLSPPEAKALEEVLAALPLAAHHPAGVLALHGALPDVGDLGEIARLPLGSPAWRATTWGDWVDAPGYAFGAGDTGRPAFGRDYFAEVIARLGIAVLVRSHQPGSPTYLYGDRCLTLFTSQAYGGTLRRVAVLRPGTAIHSARDLELVEI</sequence>
<evidence type="ECO:0000313" key="3">
    <source>
        <dbReference type="Proteomes" id="UP000287233"/>
    </source>
</evidence>
<accession>A0A410FTY3</accession>
<dbReference type="InterPro" id="IPR050341">
    <property type="entry name" value="PP1_catalytic_subunit"/>
</dbReference>
<dbReference type="AlphaFoldDB" id="A0A410FTY3"/>
<dbReference type="PANTHER" id="PTHR11668:SF496">
    <property type="entry name" value="SERINE_THREONINE-PROTEIN PHOSPHATASE"/>
    <property type="match status" value="1"/>
</dbReference>
<dbReference type="InterPro" id="IPR006186">
    <property type="entry name" value="Ser/Thr-sp_prot-phosphatase"/>
</dbReference>
<evidence type="ECO:0000313" key="2">
    <source>
        <dbReference type="EMBL" id="QAA76547.1"/>
    </source>
</evidence>
<dbReference type="Gene3D" id="3.60.21.10">
    <property type="match status" value="1"/>
</dbReference>
<dbReference type="InterPro" id="IPR029052">
    <property type="entry name" value="Metallo-depent_PP-like"/>
</dbReference>
<dbReference type="SMART" id="SM00156">
    <property type="entry name" value="PP2Ac"/>
    <property type="match status" value="1"/>
</dbReference>
<feature type="domain" description="Serine/threonine specific protein phosphatases" evidence="1">
    <location>
        <begin position="5"/>
        <end position="250"/>
    </location>
</feature>
<evidence type="ECO:0000259" key="1">
    <source>
        <dbReference type="SMART" id="SM00156"/>
    </source>
</evidence>
<name>A0A410FTY3_BIPS1</name>
<dbReference type="Proteomes" id="UP000287233">
    <property type="component" value="Chromosome"/>
</dbReference>
<dbReference type="Pfam" id="PF00149">
    <property type="entry name" value="Metallophos"/>
    <property type="match status" value="1"/>
</dbReference>
<proteinExistence type="predicted"/>
<dbReference type="EMBL" id="CP034928">
    <property type="protein sequence ID" value="QAA76547.1"/>
    <property type="molecule type" value="Genomic_DNA"/>
</dbReference>
<dbReference type="CDD" id="cd00144">
    <property type="entry name" value="MPP_PPP_family"/>
    <property type="match status" value="1"/>
</dbReference>
<dbReference type="GO" id="GO:0016787">
    <property type="term" value="F:hydrolase activity"/>
    <property type="evidence" value="ECO:0007669"/>
    <property type="project" value="InterPro"/>
</dbReference>
<organism evidence="2 3">
    <name type="scientific">Bipolaricaulis sibiricus</name>
    <dbReference type="NCBI Taxonomy" id="2501609"/>
    <lineage>
        <taxon>Bacteria</taxon>
        <taxon>Candidatus Bipolaricaulota</taxon>
        <taxon>Candidatus Bipolaricaulia</taxon>
        <taxon>Candidatus Bipolaricaulales</taxon>
        <taxon>Candidatus Bipolaricaulaceae</taxon>
        <taxon>Candidatus Bipolaricaulis</taxon>
    </lineage>
</organism>
<protein>
    <recommendedName>
        <fullName evidence="1">Serine/threonine specific protein phosphatases domain-containing protein</fullName>
    </recommendedName>
</protein>
<dbReference type="PRINTS" id="PR00114">
    <property type="entry name" value="STPHPHTASE"/>
</dbReference>